<reference evidence="2 3" key="1">
    <citation type="journal article" date="2023" name="Sci. Data">
        <title>Genome assembly of the Korean intertidal mud-creeper Batillaria attramentaria.</title>
        <authorList>
            <person name="Patra A.K."/>
            <person name="Ho P.T."/>
            <person name="Jun S."/>
            <person name="Lee S.J."/>
            <person name="Kim Y."/>
            <person name="Won Y.J."/>
        </authorList>
    </citation>
    <scope>NUCLEOTIDE SEQUENCE [LARGE SCALE GENOMIC DNA]</scope>
    <source>
        <strain evidence="2">Wonlab-2016</strain>
    </source>
</reference>
<name>A0ABD0M4L2_9CAEN</name>
<dbReference type="AlphaFoldDB" id="A0ABD0M4L2"/>
<evidence type="ECO:0000313" key="2">
    <source>
        <dbReference type="EMBL" id="KAK7506430.1"/>
    </source>
</evidence>
<comment type="caution">
    <text evidence="2">The sequence shown here is derived from an EMBL/GenBank/DDBJ whole genome shotgun (WGS) entry which is preliminary data.</text>
</comment>
<accession>A0ABD0M4L2</accession>
<evidence type="ECO:0000313" key="3">
    <source>
        <dbReference type="Proteomes" id="UP001519460"/>
    </source>
</evidence>
<feature type="compositionally biased region" description="Gly residues" evidence="1">
    <location>
        <begin position="1"/>
        <end position="11"/>
    </location>
</feature>
<gene>
    <name evidence="2" type="ORF">BaRGS_00002542</name>
</gene>
<evidence type="ECO:0000256" key="1">
    <source>
        <dbReference type="SAM" id="MobiDB-lite"/>
    </source>
</evidence>
<protein>
    <submittedName>
        <fullName evidence="2">Uncharacterized protein</fullName>
    </submittedName>
</protein>
<sequence>MARQAVGGGGHQKGRGKRATRRCCAAGEGEGGGKLLQRVTVLIESFRANTAAFEATPRLRSPPSHLAFRATVRTRASNLVF</sequence>
<keyword evidence="3" id="KW-1185">Reference proteome</keyword>
<feature type="compositionally biased region" description="Basic residues" evidence="1">
    <location>
        <begin position="12"/>
        <end position="21"/>
    </location>
</feature>
<dbReference type="EMBL" id="JACVVK020000007">
    <property type="protein sequence ID" value="KAK7506430.1"/>
    <property type="molecule type" value="Genomic_DNA"/>
</dbReference>
<feature type="region of interest" description="Disordered" evidence="1">
    <location>
        <begin position="1"/>
        <end position="21"/>
    </location>
</feature>
<dbReference type="Proteomes" id="UP001519460">
    <property type="component" value="Unassembled WGS sequence"/>
</dbReference>
<proteinExistence type="predicted"/>
<organism evidence="2 3">
    <name type="scientific">Batillaria attramentaria</name>
    <dbReference type="NCBI Taxonomy" id="370345"/>
    <lineage>
        <taxon>Eukaryota</taxon>
        <taxon>Metazoa</taxon>
        <taxon>Spiralia</taxon>
        <taxon>Lophotrochozoa</taxon>
        <taxon>Mollusca</taxon>
        <taxon>Gastropoda</taxon>
        <taxon>Caenogastropoda</taxon>
        <taxon>Sorbeoconcha</taxon>
        <taxon>Cerithioidea</taxon>
        <taxon>Batillariidae</taxon>
        <taxon>Batillaria</taxon>
    </lineage>
</organism>